<dbReference type="OrthoDB" id="7061890at2"/>
<dbReference type="AlphaFoldDB" id="A0A250L218"/>
<proteinExistence type="predicted"/>
<organism evidence="1 2">
    <name type="scientific">Methylocaldum marinum</name>
    <dbReference type="NCBI Taxonomy" id="1432792"/>
    <lineage>
        <taxon>Bacteria</taxon>
        <taxon>Pseudomonadati</taxon>
        <taxon>Pseudomonadota</taxon>
        <taxon>Gammaproteobacteria</taxon>
        <taxon>Methylococcales</taxon>
        <taxon>Methylococcaceae</taxon>
        <taxon>Methylocaldum</taxon>
    </lineage>
</organism>
<name>A0A250L218_9GAMM</name>
<protein>
    <submittedName>
        <fullName evidence="1">Uncharacterized protein</fullName>
    </submittedName>
</protein>
<dbReference type="KEGG" id="mmai:sS8_4479"/>
<keyword evidence="2" id="KW-1185">Reference proteome</keyword>
<evidence type="ECO:0000313" key="1">
    <source>
        <dbReference type="EMBL" id="BBA36409.1"/>
    </source>
</evidence>
<sequence length="158" mass="16875">MSTRPQRFRTMAVTLFALALTVLNLLREETFAMADPLVQLGWEWRAERPLEQRVGLRLVKIEKEGGGLFGLGRSPSLGGSLPDAQRVQADVLAIDHPGQAIVGGKIAFRIPKVELRGASEGALVAVGIIGRSVVCLAPAPAEVTEDLLAGWLSEAPCP</sequence>
<evidence type="ECO:0000313" key="2">
    <source>
        <dbReference type="Proteomes" id="UP000266313"/>
    </source>
</evidence>
<dbReference type="EMBL" id="AP017928">
    <property type="protein sequence ID" value="BBA36409.1"/>
    <property type="molecule type" value="Genomic_DNA"/>
</dbReference>
<reference evidence="1 2" key="1">
    <citation type="submission" date="2016-12" db="EMBL/GenBank/DDBJ databases">
        <title>Genome sequencing of Methylocaldum marinum.</title>
        <authorList>
            <person name="Takeuchi M."/>
            <person name="Kamagata Y."/>
            <person name="Hiraoka S."/>
            <person name="Oshima K."/>
            <person name="Hattori M."/>
            <person name="Iwasaki W."/>
        </authorList>
    </citation>
    <scope>NUCLEOTIDE SEQUENCE [LARGE SCALE GENOMIC DNA]</scope>
    <source>
        <strain evidence="1 2">S8</strain>
    </source>
</reference>
<dbReference type="Proteomes" id="UP000266313">
    <property type="component" value="Chromosome"/>
</dbReference>
<dbReference type="RefSeq" id="WP_145986641.1">
    <property type="nucleotide sequence ID" value="NZ_AP017928.1"/>
</dbReference>
<gene>
    <name evidence="1" type="ORF">sS8_4479</name>
</gene>
<accession>A0A250L218</accession>